<evidence type="ECO:0000256" key="8">
    <source>
        <dbReference type="ARBA" id="ARBA00049047"/>
    </source>
</evidence>
<organism evidence="11 12">
    <name type="scientific">Segniliparus rugosus (strain ATCC BAA-974 / DSM 45345 / CCUG 50838 / CIP 108380 / JCM 13579 / CDC 945)</name>
    <dbReference type="NCBI Taxonomy" id="679197"/>
    <lineage>
        <taxon>Bacteria</taxon>
        <taxon>Bacillati</taxon>
        <taxon>Actinomycetota</taxon>
        <taxon>Actinomycetes</taxon>
        <taxon>Mycobacteriales</taxon>
        <taxon>Segniliparaceae</taxon>
        <taxon>Segniliparus</taxon>
    </lineage>
</organism>
<evidence type="ECO:0000256" key="3">
    <source>
        <dbReference type="ARBA" id="ARBA00011270"/>
    </source>
</evidence>
<dbReference type="EC" id="4.2.1.20" evidence="9"/>
<evidence type="ECO:0000256" key="6">
    <source>
        <dbReference type="ARBA" id="ARBA00023141"/>
    </source>
</evidence>
<feature type="active site" description="Proton acceptor" evidence="9">
    <location>
        <position position="63"/>
    </location>
</feature>
<dbReference type="SUPFAM" id="SSF51366">
    <property type="entry name" value="Ribulose-phoshate binding barrel"/>
    <property type="match status" value="1"/>
</dbReference>
<evidence type="ECO:0000256" key="5">
    <source>
        <dbReference type="ARBA" id="ARBA00022822"/>
    </source>
</evidence>
<dbReference type="eggNOG" id="COG0159">
    <property type="taxonomic scope" value="Bacteria"/>
</dbReference>
<dbReference type="GO" id="GO:0005829">
    <property type="term" value="C:cytosol"/>
    <property type="evidence" value="ECO:0007669"/>
    <property type="project" value="TreeGrafter"/>
</dbReference>
<dbReference type="InterPro" id="IPR011060">
    <property type="entry name" value="RibuloseP-bd_barrel"/>
</dbReference>
<dbReference type="RefSeq" id="WP_007469779.1">
    <property type="nucleotide sequence ID" value="NZ_KI391953.1"/>
</dbReference>
<accession>E5XR05</accession>
<comment type="similarity">
    <text evidence="9 10">Belongs to the TrpA family.</text>
</comment>
<comment type="pathway">
    <text evidence="2 9">Amino-acid biosynthesis; L-tryptophan biosynthesis; L-tryptophan from chorismate: step 5/5.</text>
</comment>
<keyword evidence="4 9" id="KW-0028">Amino-acid biosynthesis</keyword>
<reference evidence="11 12" key="1">
    <citation type="journal article" date="2011" name="Stand. Genomic Sci.">
        <title>High quality draft genome sequence of Segniliparus rugosus CDC 945(T)= (ATCC BAA-974(T)).</title>
        <authorList>
            <person name="Earl A.M."/>
            <person name="Desjardins C.A."/>
            <person name="Fitzgerald M.G."/>
            <person name="Arachchi H.M."/>
            <person name="Zeng Q."/>
            <person name="Mehta T."/>
            <person name="Griggs A."/>
            <person name="Birren B.W."/>
            <person name="Toney N.C."/>
            <person name="Carr J."/>
            <person name="Posey J."/>
            <person name="Butler W.R."/>
        </authorList>
    </citation>
    <scope>NUCLEOTIDE SEQUENCE [LARGE SCALE GENOMIC DNA]</scope>
    <source>
        <strain evidence="12">ATCC BAA-974 / DSM 45345 / CCUG 50838 / CIP 108380 / JCM 13579 / CDC 945</strain>
    </source>
</reference>
<dbReference type="EMBL" id="ACZI02000002">
    <property type="protein sequence ID" value="EFV13245.1"/>
    <property type="molecule type" value="Genomic_DNA"/>
</dbReference>
<evidence type="ECO:0000256" key="7">
    <source>
        <dbReference type="ARBA" id="ARBA00023239"/>
    </source>
</evidence>
<dbReference type="PROSITE" id="PS00167">
    <property type="entry name" value="TRP_SYNTHASE_ALPHA"/>
    <property type="match status" value="1"/>
</dbReference>
<dbReference type="InterPro" id="IPR013785">
    <property type="entry name" value="Aldolase_TIM"/>
</dbReference>
<dbReference type="Gene3D" id="3.20.20.70">
    <property type="entry name" value="Aldolase class I"/>
    <property type="match status" value="1"/>
</dbReference>
<gene>
    <name evidence="9" type="primary">trpA</name>
    <name evidence="11" type="ORF">HMPREF9336_01907</name>
</gene>
<evidence type="ECO:0000256" key="9">
    <source>
        <dbReference type="HAMAP-Rule" id="MF_00131"/>
    </source>
</evidence>
<evidence type="ECO:0000256" key="4">
    <source>
        <dbReference type="ARBA" id="ARBA00022605"/>
    </source>
</evidence>
<comment type="catalytic activity">
    <reaction evidence="8 9">
        <text>(1S,2R)-1-C-(indol-3-yl)glycerol 3-phosphate + L-serine = D-glyceraldehyde 3-phosphate + L-tryptophan + H2O</text>
        <dbReference type="Rhea" id="RHEA:10532"/>
        <dbReference type="ChEBI" id="CHEBI:15377"/>
        <dbReference type="ChEBI" id="CHEBI:33384"/>
        <dbReference type="ChEBI" id="CHEBI:57912"/>
        <dbReference type="ChEBI" id="CHEBI:58866"/>
        <dbReference type="ChEBI" id="CHEBI:59776"/>
        <dbReference type="EC" id="4.2.1.20"/>
    </reaction>
</comment>
<dbReference type="NCBIfam" id="TIGR00262">
    <property type="entry name" value="trpA"/>
    <property type="match status" value="1"/>
</dbReference>
<evidence type="ECO:0000313" key="12">
    <source>
        <dbReference type="Proteomes" id="UP000004816"/>
    </source>
</evidence>
<keyword evidence="12" id="KW-1185">Reference proteome</keyword>
<dbReference type="Proteomes" id="UP000004816">
    <property type="component" value="Unassembled WGS sequence"/>
</dbReference>
<evidence type="ECO:0000256" key="10">
    <source>
        <dbReference type="RuleBase" id="RU003662"/>
    </source>
</evidence>
<dbReference type="PANTHER" id="PTHR43406">
    <property type="entry name" value="TRYPTOPHAN SYNTHASE, ALPHA CHAIN"/>
    <property type="match status" value="1"/>
</dbReference>
<dbReference type="InterPro" id="IPR002028">
    <property type="entry name" value="Trp_synthase_suA"/>
</dbReference>
<feature type="active site" description="Proton acceptor" evidence="9">
    <location>
        <position position="52"/>
    </location>
</feature>
<evidence type="ECO:0000313" key="11">
    <source>
        <dbReference type="EMBL" id="EFV13245.1"/>
    </source>
</evidence>
<dbReference type="OrthoDB" id="9804578at2"/>
<dbReference type="GO" id="GO:0004834">
    <property type="term" value="F:tryptophan synthase activity"/>
    <property type="evidence" value="ECO:0007669"/>
    <property type="project" value="UniProtKB-UniRule"/>
</dbReference>
<dbReference type="STRING" id="679197.HMPREF9336_01907"/>
<evidence type="ECO:0000256" key="2">
    <source>
        <dbReference type="ARBA" id="ARBA00004733"/>
    </source>
</evidence>
<dbReference type="CDD" id="cd04724">
    <property type="entry name" value="Tryptophan_synthase_alpha"/>
    <property type="match status" value="1"/>
</dbReference>
<sequence length="264" mass="27985">MSIPESSADVIAKCQTEGRAALIGYLPAGYPDLKTSLRAFQILAEEGCDLLEVGVPYSDPVMDGPVIESAAVAALQTGFRLKHLFPLIEGLREKDIPALVMTYWNPVFRYGVDRFATDLENAGGLGLITPNLIPEEAEAWFQASDRLNLDRIFLVAPSSTHERLILTTNSCRGFVYAASTMGVTGARTDISMDAAELVARVRKASGIAVGVGIGVSNGEAARYVAGYADAVIVGSALVAALNKGEDALRKLVRELAAGVRGESV</sequence>
<comment type="caution">
    <text evidence="11">The sequence shown here is derived from an EMBL/GenBank/DDBJ whole genome shotgun (WGS) entry which is preliminary data.</text>
</comment>
<evidence type="ECO:0000256" key="1">
    <source>
        <dbReference type="ARBA" id="ARBA00003365"/>
    </source>
</evidence>
<dbReference type="PANTHER" id="PTHR43406:SF1">
    <property type="entry name" value="TRYPTOPHAN SYNTHASE ALPHA CHAIN, CHLOROPLASTIC"/>
    <property type="match status" value="1"/>
</dbReference>
<dbReference type="UniPathway" id="UPA00035">
    <property type="reaction ID" value="UER00044"/>
</dbReference>
<protein>
    <recommendedName>
        <fullName evidence="9">Tryptophan synthase alpha chain</fullName>
        <ecNumber evidence="9">4.2.1.20</ecNumber>
    </recommendedName>
</protein>
<keyword evidence="6 9" id="KW-0057">Aromatic amino acid biosynthesis</keyword>
<dbReference type="FunFam" id="3.20.20.70:FF:000037">
    <property type="entry name" value="Tryptophan synthase alpha chain"/>
    <property type="match status" value="1"/>
</dbReference>
<keyword evidence="7 9" id="KW-0456">Lyase</keyword>
<name>E5XR05_SEGRC</name>
<proteinExistence type="inferred from homology"/>
<dbReference type="HOGENOM" id="CLU_016734_0_0_11"/>
<dbReference type="Pfam" id="PF00290">
    <property type="entry name" value="Trp_syntA"/>
    <property type="match status" value="1"/>
</dbReference>
<dbReference type="HAMAP" id="MF_00131">
    <property type="entry name" value="Trp_synth_alpha"/>
    <property type="match status" value="1"/>
</dbReference>
<keyword evidence="5 9" id="KW-0822">Tryptophan biosynthesis</keyword>
<comment type="subunit">
    <text evidence="3 9">Tetramer of two alpha and two beta chains.</text>
</comment>
<comment type="function">
    <text evidence="1 9">The alpha subunit is responsible for the aldol cleavage of indoleglycerol phosphate to indole and glyceraldehyde 3-phosphate.</text>
</comment>
<dbReference type="InterPro" id="IPR018204">
    <property type="entry name" value="Trp_synthase_alpha_AS"/>
</dbReference>
<dbReference type="AlphaFoldDB" id="E5XR05"/>